<sequence length="69" mass="7252">MLFSGLGCMHPSVAVPLPLWRRMIGRLVVAPGLFPGDVLSGSCGRKGFAGIFIVHVGLICFVFPVVAAL</sequence>
<dbReference type="EMBL" id="BAAFSG010000001">
    <property type="protein sequence ID" value="GAB1252924.1"/>
    <property type="molecule type" value="Genomic_DNA"/>
</dbReference>
<keyword evidence="1" id="KW-1133">Transmembrane helix</keyword>
<protein>
    <submittedName>
        <fullName evidence="2">Uncharacterized protein</fullName>
    </submittedName>
</protein>
<name>A0ABQ0E5B0_9BACT</name>
<keyword evidence="1" id="KW-0472">Membrane</keyword>
<comment type="caution">
    <text evidence="2">The sequence shown here is derived from an EMBL/GenBank/DDBJ whole genome shotgun (WGS) entry which is preliminary data.</text>
</comment>
<organism evidence="2 3">
    <name type="scientific">Desulfovibrio falkowii</name>
    <dbReference type="NCBI Taxonomy" id="3136602"/>
    <lineage>
        <taxon>Bacteria</taxon>
        <taxon>Pseudomonadati</taxon>
        <taxon>Thermodesulfobacteriota</taxon>
        <taxon>Desulfovibrionia</taxon>
        <taxon>Desulfovibrionales</taxon>
        <taxon>Desulfovibrionaceae</taxon>
        <taxon>Desulfovibrio</taxon>
    </lineage>
</organism>
<dbReference type="Proteomes" id="UP001628192">
    <property type="component" value="Unassembled WGS sequence"/>
</dbReference>
<reference evidence="2 3" key="1">
    <citation type="journal article" date="2025" name="Int. J. Syst. Evol. Microbiol.">
        <title>Desulfovibrio falkowii sp. nov., Porphyromonas miyakawae sp. nov., Mediterraneibacter flintii sp. nov. and Owariibacterium komagatae gen. nov., sp. nov., isolated from human faeces.</title>
        <authorList>
            <person name="Hamaguchi T."/>
            <person name="Ohara M."/>
            <person name="Hisatomi A."/>
            <person name="Sekiguchi K."/>
            <person name="Takeda J.I."/>
            <person name="Ueyama J."/>
            <person name="Ito M."/>
            <person name="Nishiwaki H."/>
            <person name="Ogi T."/>
            <person name="Hirayama M."/>
            <person name="Ohkuma M."/>
            <person name="Sakamoto M."/>
            <person name="Ohno K."/>
        </authorList>
    </citation>
    <scope>NUCLEOTIDE SEQUENCE [LARGE SCALE GENOMIC DNA]</scope>
    <source>
        <strain evidence="2 3">13CB8C</strain>
    </source>
</reference>
<keyword evidence="1" id="KW-0812">Transmembrane</keyword>
<accession>A0ABQ0E5B0</accession>
<gene>
    <name evidence="2" type="ORF">Defa_04110</name>
</gene>
<evidence type="ECO:0000313" key="2">
    <source>
        <dbReference type="EMBL" id="GAB1252924.1"/>
    </source>
</evidence>
<proteinExistence type="predicted"/>
<evidence type="ECO:0000256" key="1">
    <source>
        <dbReference type="SAM" id="Phobius"/>
    </source>
</evidence>
<keyword evidence="3" id="KW-1185">Reference proteome</keyword>
<evidence type="ECO:0000313" key="3">
    <source>
        <dbReference type="Proteomes" id="UP001628192"/>
    </source>
</evidence>
<feature type="transmembrane region" description="Helical" evidence="1">
    <location>
        <begin position="48"/>
        <end position="68"/>
    </location>
</feature>